<dbReference type="CDD" id="cd06442">
    <property type="entry name" value="DPM1_like"/>
    <property type="match status" value="1"/>
</dbReference>
<protein>
    <submittedName>
        <fullName evidence="5">Dolichol-phosphate mannosyltransferase</fullName>
    </submittedName>
</protein>
<gene>
    <name evidence="5" type="ORF">XE03_1348</name>
</gene>
<evidence type="ECO:0000313" key="5">
    <source>
        <dbReference type="EMBL" id="KUK86649.1"/>
    </source>
</evidence>
<dbReference type="InterPro" id="IPR001173">
    <property type="entry name" value="Glyco_trans_2-like"/>
</dbReference>
<dbReference type="Pfam" id="PF00535">
    <property type="entry name" value="Glycos_transf_2"/>
    <property type="match status" value="1"/>
</dbReference>
<name>A0A117M687_UNCT6</name>
<dbReference type="GO" id="GO:0004582">
    <property type="term" value="F:dolichyl-phosphate beta-D-mannosyltransferase activity"/>
    <property type="evidence" value="ECO:0007669"/>
    <property type="project" value="InterPro"/>
</dbReference>
<evidence type="ECO:0000313" key="6">
    <source>
        <dbReference type="Proteomes" id="UP000053467"/>
    </source>
</evidence>
<evidence type="ECO:0000256" key="1">
    <source>
        <dbReference type="ARBA" id="ARBA00006739"/>
    </source>
</evidence>
<dbReference type="PANTHER" id="PTHR43398:SF1">
    <property type="entry name" value="DOLICHOL-PHOSPHATE MANNOSYLTRANSFERASE SUBUNIT 1"/>
    <property type="match status" value="1"/>
</dbReference>
<dbReference type="AlphaFoldDB" id="A0A117M687"/>
<dbReference type="GO" id="GO:0009247">
    <property type="term" value="P:glycolipid biosynthetic process"/>
    <property type="evidence" value="ECO:0007669"/>
    <property type="project" value="TreeGrafter"/>
</dbReference>
<dbReference type="InterPro" id="IPR039528">
    <property type="entry name" value="DPM1-like"/>
</dbReference>
<accession>A0A117M687</accession>
<proteinExistence type="inferred from homology"/>
<reference evidence="6" key="1">
    <citation type="journal article" date="2015" name="MBio">
        <title>Genome-Resolved Metagenomic Analysis Reveals Roles for Candidate Phyla and Other Microbial Community Members in Biogeochemical Transformations in Oil Reservoirs.</title>
        <authorList>
            <person name="Hu P."/>
            <person name="Tom L."/>
            <person name="Singh A."/>
            <person name="Thomas B.C."/>
            <person name="Baker B.J."/>
            <person name="Piceno Y.M."/>
            <person name="Andersen G.L."/>
            <person name="Banfield J.F."/>
        </authorList>
    </citation>
    <scope>NUCLEOTIDE SEQUENCE [LARGE SCALE GENOMIC DNA]</scope>
</reference>
<evidence type="ECO:0000256" key="3">
    <source>
        <dbReference type="ARBA" id="ARBA00022679"/>
    </source>
</evidence>
<dbReference type="FunFam" id="3.90.550.10:FF:000122">
    <property type="entry name" value="Dolichol-phosphate mannosyltransferase subunit 1"/>
    <property type="match status" value="1"/>
</dbReference>
<dbReference type="Proteomes" id="UP000053467">
    <property type="component" value="Unassembled WGS sequence"/>
</dbReference>
<dbReference type="GO" id="GO:0016020">
    <property type="term" value="C:membrane"/>
    <property type="evidence" value="ECO:0007669"/>
    <property type="project" value="GOC"/>
</dbReference>
<comment type="similarity">
    <text evidence="1">Belongs to the glycosyltransferase 2 family.</text>
</comment>
<organism evidence="5 6">
    <name type="scientific">candidate division TA06 bacterium 34_109</name>
    <dbReference type="NCBI Taxonomy" id="1635277"/>
    <lineage>
        <taxon>Bacteria</taxon>
        <taxon>Bacteria division TA06</taxon>
    </lineage>
</organism>
<feature type="domain" description="Glycosyltransferase 2-like" evidence="4">
    <location>
        <begin position="5"/>
        <end position="169"/>
    </location>
</feature>
<dbReference type="EMBL" id="LGGX01000014">
    <property type="protein sequence ID" value="KUK86649.1"/>
    <property type="molecule type" value="Genomic_DNA"/>
</dbReference>
<dbReference type="SUPFAM" id="SSF53448">
    <property type="entry name" value="Nucleotide-diphospho-sugar transferases"/>
    <property type="match status" value="1"/>
</dbReference>
<dbReference type="PANTHER" id="PTHR43398">
    <property type="entry name" value="DOLICHOL-PHOSPHATE MANNOSYLTRANSFERASE SUBUNIT 1"/>
    <property type="match status" value="1"/>
</dbReference>
<keyword evidence="3 5" id="KW-0808">Transferase</keyword>
<comment type="caution">
    <text evidence="5">The sequence shown here is derived from an EMBL/GenBank/DDBJ whole genome shotgun (WGS) entry which is preliminary data.</text>
</comment>
<dbReference type="InterPro" id="IPR029044">
    <property type="entry name" value="Nucleotide-diphossugar_trans"/>
</dbReference>
<evidence type="ECO:0000256" key="2">
    <source>
        <dbReference type="ARBA" id="ARBA00022676"/>
    </source>
</evidence>
<evidence type="ECO:0000259" key="4">
    <source>
        <dbReference type="Pfam" id="PF00535"/>
    </source>
</evidence>
<keyword evidence="2 5" id="KW-0328">Glycosyltransferase</keyword>
<dbReference type="Gene3D" id="3.90.550.10">
    <property type="entry name" value="Spore Coat Polysaccharide Biosynthesis Protein SpsA, Chain A"/>
    <property type="match status" value="1"/>
</dbReference>
<sequence length="237" mass="27631">MRTLVIIPTYNEKDNIEKIINAVLNQHDSIDVLIIDDNSPDKTADIVKRMMENSERINLIERPKKLGLGTAYVLGFKYAIDKGYDFVFEMDADFSHDPEDIKRFLTEIQTNDLVIGSRYCNGVSVVNWPMKRLLLSYFANIYAKVVTGVPIDDLTGGFKCYRVSFLKKIDLAKIKSDGYAFQIEIDVKIYRKNGKVKEIPIIFRDRVDGYSKMNRKIIWEAFWLVWRLRILTFLKKL</sequence>